<dbReference type="Proteomes" id="UP000520592">
    <property type="component" value="Unassembled WGS sequence"/>
</dbReference>
<reference evidence="1 2" key="1">
    <citation type="submission" date="2020-04" db="EMBL/GenBank/DDBJ databases">
        <title>Molecular characterization of pseudomonads from Agaricus bisporus reveal novel blotch 2 pathogens in Western Europe.</title>
        <authorList>
            <person name="Taparia T."/>
            <person name="Krijger M."/>
            <person name="Haynes E."/>
            <person name="Elpinstone J.G."/>
            <person name="Noble R."/>
            <person name="Van Der Wolf J."/>
        </authorList>
    </citation>
    <scope>NUCLEOTIDE SEQUENCE [LARGE SCALE GENOMIC DNA]</scope>
    <source>
        <strain evidence="1 2">IPO3737</strain>
    </source>
</reference>
<organism evidence="1 2">
    <name type="scientific">Pseudomonas gingeri</name>
    <dbReference type="NCBI Taxonomy" id="117681"/>
    <lineage>
        <taxon>Bacteria</taxon>
        <taxon>Pseudomonadati</taxon>
        <taxon>Pseudomonadota</taxon>
        <taxon>Gammaproteobacteria</taxon>
        <taxon>Pseudomonadales</taxon>
        <taxon>Pseudomonadaceae</taxon>
        <taxon>Pseudomonas</taxon>
    </lineage>
</organism>
<proteinExistence type="predicted"/>
<name>A0A7Y7YFY6_9PSED</name>
<evidence type="ECO:0000313" key="1">
    <source>
        <dbReference type="EMBL" id="NWC34380.1"/>
    </source>
</evidence>
<dbReference type="AlphaFoldDB" id="A0A7Y7YFY6"/>
<dbReference type="EMBL" id="JACAQD010000022">
    <property type="protein sequence ID" value="NWC34380.1"/>
    <property type="molecule type" value="Genomic_DNA"/>
</dbReference>
<protein>
    <recommendedName>
        <fullName evidence="3">Abi-like protein</fullName>
    </recommendedName>
</protein>
<comment type="caution">
    <text evidence="1">The sequence shown here is derived from an EMBL/GenBank/DDBJ whole genome shotgun (WGS) entry which is preliminary data.</text>
</comment>
<dbReference type="RefSeq" id="WP_177059820.1">
    <property type="nucleotide sequence ID" value="NZ_JACAPS010000029.1"/>
</dbReference>
<evidence type="ECO:0000313" key="2">
    <source>
        <dbReference type="Proteomes" id="UP000520592"/>
    </source>
</evidence>
<gene>
    <name evidence="1" type="ORF">HX876_18495</name>
</gene>
<sequence length="221" mass="24986">MPVCAADAQAVESALSKERLSTYVRTLKTSNTRHALSLYAWNAKISGAFMLPQQICEVAVRNAASEVLGQVYGPQWPWSISFERSLPDPHSGFSMRKEMESARSKARSRNAGAVIPELKFAFWGKLFTHRFDDRLWLPHLLTSFPGLPADRSPAHCRQMIFDALEGVRKIRNRIAHHEPIFARSLVADLERMMNLVSWRCPRTAAWLSKIEGVSALLSQRP</sequence>
<accession>A0A7Y7YFY6</accession>
<evidence type="ECO:0008006" key="3">
    <source>
        <dbReference type="Google" id="ProtNLM"/>
    </source>
</evidence>